<dbReference type="InterPro" id="IPR036388">
    <property type="entry name" value="WH-like_DNA-bd_sf"/>
</dbReference>
<name>A0A3E1RAZ0_9BURK</name>
<evidence type="ECO:0000256" key="2">
    <source>
        <dbReference type="ARBA" id="ARBA00023015"/>
    </source>
</evidence>
<dbReference type="Gene3D" id="3.40.190.290">
    <property type="match status" value="1"/>
</dbReference>
<comment type="caution">
    <text evidence="6">The sequence shown here is derived from an EMBL/GenBank/DDBJ whole genome shotgun (WGS) entry which is preliminary data.</text>
</comment>
<dbReference type="Proteomes" id="UP000260665">
    <property type="component" value="Unassembled WGS sequence"/>
</dbReference>
<dbReference type="Pfam" id="PF03466">
    <property type="entry name" value="LysR_substrate"/>
    <property type="match status" value="1"/>
</dbReference>
<feature type="domain" description="HTH lysR-type" evidence="5">
    <location>
        <begin position="1"/>
        <end position="59"/>
    </location>
</feature>
<dbReference type="SUPFAM" id="SSF46785">
    <property type="entry name" value="Winged helix' DNA-binding domain"/>
    <property type="match status" value="1"/>
</dbReference>
<dbReference type="Pfam" id="PF00126">
    <property type="entry name" value="HTH_1"/>
    <property type="match status" value="1"/>
</dbReference>
<evidence type="ECO:0000313" key="6">
    <source>
        <dbReference type="EMBL" id="RFO95840.1"/>
    </source>
</evidence>
<evidence type="ECO:0000256" key="3">
    <source>
        <dbReference type="ARBA" id="ARBA00023125"/>
    </source>
</evidence>
<dbReference type="InterPro" id="IPR058163">
    <property type="entry name" value="LysR-type_TF_proteobact-type"/>
</dbReference>
<sequence length="296" mass="32505">MDKFLEMKTFAAVVDGGSFVQAADALAMSKPAVSRHVAELEQRLGVRLLQRTTRKLSLTEEGRLFYGRCKTVLADVEVAEEEITAQSVAVKGLIKVNVPVSFGLLELAPLWPDFMAKYPEVELDITLADRIVDLVEEGYDLAVRIARLPNSTLVSRKLASTRLVLCASPGYLRRHGKPKHPSELTAHAVLSYSLLASGDQWSFEGPEGPVVVTVKPVLRTNSGDTCIAAARKHKGVVLQPSFMVNADLQSGALVELMPDYRAITFDIFAVYPTRQYVSPKVRALIDFLARALKNTP</sequence>
<keyword evidence="2" id="KW-0805">Transcription regulation</keyword>
<dbReference type="GO" id="GO:0043565">
    <property type="term" value="F:sequence-specific DNA binding"/>
    <property type="evidence" value="ECO:0007669"/>
    <property type="project" value="TreeGrafter"/>
</dbReference>
<evidence type="ECO:0000259" key="5">
    <source>
        <dbReference type="PROSITE" id="PS50931"/>
    </source>
</evidence>
<dbReference type="InterPro" id="IPR036390">
    <property type="entry name" value="WH_DNA-bd_sf"/>
</dbReference>
<evidence type="ECO:0000256" key="1">
    <source>
        <dbReference type="ARBA" id="ARBA00009437"/>
    </source>
</evidence>
<accession>A0A3E1RAZ0</accession>
<dbReference type="PRINTS" id="PR00039">
    <property type="entry name" value="HTHLYSR"/>
</dbReference>
<dbReference type="Gene3D" id="1.10.10.10">
    <property type="entry name" value="Winged helix-like DNA-binding domain superfamily/Winged helix DNA-binding domain"/>
    <property type="match status" value="1"/>
</dbReference>
<organism evidence="6 7">
    <name type="scientific">Rhodoferax lacus</name>
    <dbReference type="NCBI Taxonomy" id="2184758"/>
    <lineage>
        <taxon>Bacteria</taxon>
        <taxon>Pseudomonadati</taxon>
        <taxon>Pseudomonadota</taxon>
        <taxon>Betaproteobacteria</taxon>
        <taxon>Burkholderiales</taxon>
        <taxon>Comamonadaceae</taxon>
        <taxon>Rhodoferax</taxon>
    </lineage>
</organism>
<keyword evidence="7" id="KW-1185">Reference proteome</keyword>
<dbReference type="PANTHER" id="PTHR30537">
    <property type="entry name" value="HTH-TYPE TRANSCRIPTIONAL REGULATOR"/>
    <property type="match status" value="1"/>
</dbReference>
<dbReference type="OrthoDB" id="9026421at2"/>
<dbReference type="GO" id="GO:0003700">
    <property type="term" value="F:DNA-binding transcription factor activity"/>
    <property type="evidence" value="ECO:0007669"/>
    <property type="project" value="InterPro"/>
</dbReference>
<proteinExistence type="inferred from homology"/>
<reference evidence="6 7" key="1">
    <citation type="submission" date="2018-05" db="EMBL/GenBank/DDBJ databases">
        <title>Rhodoferax soyangensis sp.nov., isolated from an oligotrophic freshwater lake.</title>
        <authorList>
            <person name="Park M."/>
        </authorList>
    </citation>
    <scope>NUCLEOTIDE SEQUENCE [LARGE SCALE GENOMIC DNA]</scope>
    <source>
        <strain evidence="6 7">IMCC26218</strain>
    </source>
</reference>
<dbReference type="FunFam" id="1.10.10.10:FF:000001">
    <property type="entry name" value="LysR family transcriptional regulator"/>
    <property type="match status" value="1"/>
</dbReference>
<dbReference type="EMBL" id="QFZK01000012">
    <property type="protein sequence ID" value="RFO95840.1"/>
    <property type="molecule type" value="Genomic_DNA"/>
</dbReference>
<dbReference type="FunFam" id="3.40.190.290:FF:000001">
    <property type="entry name" value="Transcriptional regulator, LysR family"/>
    <property type="match status" value="1"/>
</dbReference>
<dbReference type="RefSeq" id="WP_117179244.1">
    <property type="nucleotide sequence ID" value="NZ_QFZK01000012.1"/>
</dbReference>
<dbReference type="SUPFAM" id="SSF53850">
    <property type="entry name" value="Periplasmic binding protein-like II"/>
    <property type="match status" value="1"/>
</dbReference>
<dbReference type="PROSITE" id="PS50931">
    <property type="entry name" value="HTH_LYSR"/>
    <property type="match status" value="1"/>
</dbReference>
<keyword evidence="4" id="KW-0804">Transcription</keyword>
<dbReference type="InterPro" id="IPR005119">
    <property type="entry name" value="LysR_subst-bd"/>
</dbReference>
<dbReference type="AlphaFoldDB" id="A0A3E1RAZ0"/>
<evidence type="ECO:0000256" key="4">
    <source>
        <dbReference type="ARBA" id="ARBA00023163"/>
    </source>
</evidence>
<protein>
    <submittedName>
        <fullName evidence="6">LysR family transcriptional regulator</fullName>
    </submittedName>
</protein>
<gene>
    <name evidence="6" type="ORF">DIC66_16790</name>
</gene>
<evidence type="ECO:0000313" key="7">
    <source>
        <dbReference type="Proteomes" id="UP000260665"/>
    </source>
</evidence>
<keyword evidence="3" id="KW-0238">DNA-binding</keyword>
<dbReference type="GO" id="GO:0006351">
    <property type="term" value="P:DNA-templated transcription"/>
    <property type="evidence" value="ECO:0007669"/>
    <property type="project" value="TreeGrafter"/>
</dbReference>
<comment type="similarity">
    <text evidence="1">Belongs to the LysR transcriptional regulatory family.</text>
</comment>
<dbReference type="CDD" id="cd08422">
    <property type="entry name" value="PBP2_CrgA_like"/>
    <property type="match status" value="1"/>
</dbReference>
<dbReference type="InterPro" id="IPR000847">
    <property type="entry name" value="LysR_HTH_N"/>
</dbReference>
<dbReference type="PANTHER" id="PTHR30537:SF5">
    <property type="entry name" value="HTH-TYPE TRANSCRIPTIONAL ACTIVATOR TTDR-RELATED"/>
    <property type="match status" value="1"/>
</dbReference>